<dbReference type="SUPFAM" id="SSF52833">
    <property type="entry name" value="Thioredoxin-like"/>
    <property type="match status" value="1"/>
</dbReference>
<evidence type="ECO:0000313" key="2">
    <source>
        <dbReference type="EMBL" id="OEL11248.1"/>
    </source>
</evidence>
<reference evidence="2 3" key="1">
    <citation type="submission" date="2016-09" db="EMBL/GenBank/DDBJ databases">
        <authorList>
            <person name="Capua I."/>
            <person name="De Benedictis P."/>
            <person name="Joannis T."/>
            <person name="Lombin L.H."/>
            <person name="Cattoli G."/>
        </authorList>
    </citation>
    <scope>NUCLEOTIDE SEQUENCE [LARGE SCALE GENOMIC DNA]</scope>
    <source>
        <strain evidence="2 3">NRS-1</strain>
    </source>
</reference>
<evidence type="ECO:0000259" key="1">
    <source>
        <dbReference type="Pfam" id="PF01323"/>
    </source>
</evidence>
<dbReference type="PANTHER" id="PTHR13887:SF41">
    <property type="entry name" value="THIOREDOXIN SUPERFAMILY PROTEIN"/>
    <property type="match status" value="1"/>
</dbReference>
<dbReference type="PATRIC" id="fig|237258.4.peg.2279"/>
<dbReference type="EMBL" id="MKGI01000043">
    <property type="protein sequence ID" value="OEL11248.1"/>
    <property type="molecule type" value="Genomic_DNA"/>
</dbReference>
<dbReference type="PANTHER" id="PTHR13887">
    <property type="entry name" value="GLUTATHIONE S-TRANSFERASE KAPPA"/>
    <property type="match status" value="1"/>
</dbReference>
<dbReference type="Proteomes" id="UP000095601">
    <property type="component" value="Unassembled WGS sequence"/>
</dbReference>
<dbReference type="GO" id="GO:0016491">
    <property type="term" value="F:oxidoreductase activity"/>
    <property type="evidence" value="ECO:0007669"/>
    <property type="project" value="InterPro"/>
</dbReference>
<name>A0A1E5UEK6_9FLAO</name>
<dbReference type="Gene3D" id="3.40.30.10">
    <property type="entry name" value="Glutaredoxin"/>
    <property type="match status" value="1"/>
</dbReference>
<dbReference type="KEGG" id="cnr:EB819_03870"/>
<evidence type="ECO:0000313" key="3">
    <source>
        <dbReference type="Proteomes" id="UP000095601"/>
    </source>
</evidence>
<protein>
    <submittedName>
        <fullName evidence="2">Thioredoxin family protein</fullName>
    </submittedName>
</protein>
<organism evidence="2 3">
    <name type="scientific">Cloacibacterium normanense</name>
    <dbReference type="NCBI Taxonomy" id="237258"/>
    <lineage>
        <taxon>Bacteria</taxon>
        <taxon>Pseudomonadati</taxon>
        <taxon>Bacteroidota</taxon>
        <taxon>Flavobacteriia</taxon>
        <taxon>Flavobacteriales</taxon>
        <taxon>Weeksellaceae</taxon>
    </lineage>
</organism>
<comment type="caution">
    <text evidence="2">The sequence shown here is derived from an EMBL/GenBank/DDBJ whole genome shotgun (WGS) entry which is preliminary data.</text>
</comment>
<proteinExistence type="predicted"/>
<dbReference type="InterPro" id="IPR036249">
    <property type="entry name" value="Thioredoxin-like_sf"/>
</dbReference>
<dbReference type="InterPro" id="IPR001853">
    <property type="entry name" value="DSBA-like_thioredoxin_dom"/>
</dbReference>
<sequence length="234" mass="26192">MKINIWSDVRCPFCFVGKKKFEKALEKFPYAEKLEITWHSFQLDPQLVTQPDVNPYEYFAKAKGITIERAKAMHEGAAMAGKEAGIDFNFDDSKVANSYKAHLLIQLSKTKNLANEMEEALFEAQFLDGKNIDDEETLIQLAKSIGITEDEAKNALQSDELGYLVKQDMQLAAQLGINAVPFFVLNDKYGISGAQQPELFLEALEKTWEEFSSGDKGLQLINSGDSCDIDGNCD</sequence>
<dbReference type="AlphaFoldDB" id="A0A1E5UEK6"/>
<keyword evidence="3" id="KW-1185">Reference proteome</keyword>
<accession>A0A1E5UEK6</accession>
<dbReference type="Pfam" id="PF01323">
    <property type="entry name" value="DSBA"/>
    <property type="match status" value="1"/>
</dbReference>
<gene>
    <name evidence="2" type="ORF">BHF72_2117</name>
</gene>
<dbReference type="RefSeq" id="WP_069798196.1">
    <property type="nucleotide sequence ID" value="NZ_CP034157.1"/>
</dbReference>
<dbReference type="OrthoDB" id="9799122at2"/>
<feature type="domain" description="DSBA-like thioredoxin" evidence="1">
    <location>
        <begin position="3"/>
        <end position="204"/>
    </location>
</feature>
<dbReference type="CDD" id="cd03024">
    <property type="entry name" value="DsbA_FrnE"/>
    <property type="match status" value="1"/>
</dbReference>
<dbReference type="STRING" id="237258.SAMN04489756_1017"/>